<feature type="region of interest" description="Disordered" evidence="1">
    <location>
        <begin position="32"/>
        <end position="53"/>
    </location>
</feature>
<reference evidence="4" key="1">
    <citation type="submission" date="2022-11" db="EMBL/GenBank/DDBJ databases">
        <title>Centuries of genome instability and evolution in soft-shell clam transmissible cancer (bioRxiv).</title>
        <authorList>
            <person name="Hart S.F.M."/>
            <person name="Yonemitsu M.A."/>
            <person name="Giersch R.M."/>
            <person name="Beal B.F."/>
            <person name="Arriagada G."/>
            <person name="Davis B.W."/>
            <person name="Ostrander E.A."/>
            <person name="Goff S.P."/>
            <person name="Metzger M.J."/>
        </authorList>
    </citation>
    <scope>NUCLEOTIDE SEQUENCE</scope>
    <source>
        <strain evidence="4">MELC-2E11</strain>
        <tissue evidence="4">Siphon/mantle</tissue>
    </source>
</reference>
<feature type="compositionally biased region" description="Basic and acidic residues" evidence="1">
    <location>
        <begin position="37"/>
        <end position="46"/>
    </location>
</feature>
<keyword evidence="2" id="KW-0732">Signal</keyword>
<evidence type="ECO:0000256" key="1">
    <source>
        <dbReference type="SAM" id="MobiDB-lite"/>
    </source>
</evidence>
<evidence type="ECO:0000313" key="4">
    <source>
        <dbReference type="EMBL" id="WAQ94846.1"/>
    </source>
</evidence>
<keyword evidence="5" id="KW-1185">Reference proteome</keyword>
<dbReference type="EMBL" id="CP111012">
    <property type="protein sequence ID" value="WAQ94846.1"/>
    <property type="molecule type" value="Genomic_DNA"/>
</dbReference>
<evidence type="ECO:0000313" key="3">
    <source>
        <dbReference type="EMBL" id="WAQ94750.1"/>
    </source>
</evidence>
<name>A0ABY7DAY8_MYAAR</name>
<dbReference type="EMBL" id="CP111012">
    <property type="protein sequence ID" value="WAQ94750.1"/>
    <property type="molecule type" value="Genomic_DNA"/>
</dbReference>
<organism evidence="4 5">
    <name type="scientific">Mya arenaria</name>
    <name type="common">Soft-shell clam</name>
    <dbReference type="NCBI Taxonomy" id="6604"/>
    <lineage>
        <taxon>Eukaryota</taxon>
        <taxon>Metazoa</taxon>
        <taxon>Spiralia</taxon>
        <taxon>Lophotrochozoa</taxon>
        <taxon>Mollusca</taxon>
        <taxon>Bivalvia</taxon>
        <taxon>Autobranchia</taxon>
        <taxon>Heteroconchia</taxon>
        <taxon>Euheterodonta</taxon>
        <taxon>Imparidentia</taxon>
        <taxon>Neoheterodontei</taxon>
        <taxon>Myida</taxon>
        <taxon>Myoidea</taxon>
        <taxon>Myidae</taxon>
        <taxon>Mya</taxon>
    </lineage>
</organism>
<evidence type="ECO:0000313" key="5">
    <source>
        <dbReference type="Proteomes" id="UP001164746"/>
    </source>
</evidence>
<feature type="signal peptide" evidence="2">
    <location>
        <begin position="1"/>
        <end position="20"/>
    </location>
</feature>
<gene>
    <name evidence="3" type="ORF">MAR_007221</name>
    <name evidence="4" type="ORF">MAR_007317</name>
</gene>
<sequence>MFKLWHVLMLAVVGAPIVSGWWTRGESGMLRNSANFNDRRSGEQKSNHVKYGALDEPSEDALAEFGGEDQDGNFFKFHTRESGGRIRNRVIVSGAIIMGEITAVDDDNKLKHVDH</sequence>
<accession>A0ABY7DAY8</accession>
<dbReference type="Proteomes" id="UP001164746">
    <property type="component" value="Chromosome 1"/>
</dbReference>
<proteinExistence type="predicted"/>
<evidence type="ECO:0000256" key="2">
    <source>
        <dbReference type="SAM" id="SignalP"/>
    </source>
</evidence>
<feature type="chain" id="PRO_5045034236" evidence="2">
    <location>
        <begin position="21"/>
        <end position="115"/>
    </location>
</feature>
<protein>
    <submittedName>
        <fullName evidence="4">Uncharacterized protein</fullName>
    </submittedName>
</protein>